<feature type="region of interest" description="Disordered" evidence="1">
    <location>
        <begin position="241"/>
        <end position="326"/>
    </location>
</feature>
<feature type="compositionally biased region" description="Basic residues" evidence="1">
    <location>
        <begin position="314"/>
        <end position="326"/>
    </location>
</feature>
<evidence type="ECO:0000256" key="1">
    <source>
        <dbReference type="SAM" id="MobiDB-lite"/>
    </source>
</evidence>
<dbReference type="SUPFAM" id="SSF52540">
    <property type="entry name" value="P-loop containing nucleoside triphosphate hydrolases"/>
    <property type="match status" value="1"/>
</dbReference>
<comment type="caution">
    <text evidence="3">The sequence shown here is derived from an EMBL/GenBank/DDBJ whole genome shotgun (WGS) entry which is preliminary data.</text>
</comment>
<dbReference type="Gene3D" id="3.40.50.300">
    <property type="entry name" value="P-loop containing nucleotide triphosphate hydrolases"/>
    <property type="match status" value="1"/>
</dbReference>
<dbReference type="InterPro" id="IPR027417">
    <property type="entry name" value="P-loop_NTPase"/>
</dbReference>
<dbReference type="CDD" id="cd02042">
    <property type="entry name" value="ParAB_family"/>
    <property type="match status" value="1"/>
</dbReference>
<accession>A0A939J3Y1</accession>
<sequence length="326" mass="35047">MSSDDKARPAAQVVVFASQKGGSGKTTVSAHMAVEAERAGYGPVALIDTDPQGSMTKWWNARASATPAFAQISVLDLARDIAVLEEAGYRLIVIDTPPAVTSTIAEVIIHADLVVIPTRPSPHDLRAVGPTVDIVQMQNKPLVFVVNSATSRARITGETAVALSQHGTVAPVTLHHRVDFAASMIDGRTVGEVNPDSRSAVETARLWAYFQDRLMRMRGDGLDLIDRPPRRTFEDDILSPATAGMSSHVEDEEEIPLEDRPGYALSGLAPRLGTGAGVAVTEPDPPAEAENSNWDGVERRRADTGPPPGQPDRRRSHQPFGRRHIA</sequence>
<dbReference type="InterPro" id="IPR050678">
    <property type="entry name" value="DNA_Partitioning_ATPase"/>
</dbReference>
<evidence type="ECO:0000259" key="2">
    <source>
        <dbReference type="Pfam" id="PF01656"/>
    </source>
</evidence>
<reference evidence="3" key="1">
    <citation type="submission" date="2020-12" db="EMBL/GenBank/DDBJ databases">
        <title>Oil enriched cultivation method for isolating marine PHA-producing bacteria.</title>
        <authorList>
            <person name="Zheng W."/>
            <person name="Yu S."/>
            <person name="Huang Y."/>
        </authorList>
    </citation>
    <scope>NUCLEOTIDE SEQUENCE</scope>
    <source>
        <strain evidence="3">SY-2-12</strain>
    </source>
</reference>
<dbReference type="AlphaFoldDB" id="A0A939J3Y1"/>
<evidence type="ECO:0000313" key="3">
    <source>
        <dbReference type="EMBL" id="MBN9670620.1"/>
    </source>
</evidence>
<protein>
    <submittedName>
        <fullName evidence="3">ParA family protein</fullName>
    </submittedName>
</protein>
<dbReference type="Pfam" id="PF01656">
    <property type="entry name" value="CbiA"/>
    <property type="match status" value="1"/>
</dbReference>
<dbReference type="PANTHER" id="PTHR13696:SF96">
    <property type="entry name" value="COBQ_COBB_MIND_PARA NUCLEOTIDE BINDING DOMAIN-CONTAINING PROTEIN"/>
    <property type="match status" value="1"/>
</dbReference>
<name>A0A939J3Y1_9HYPH</name>
<gene>
    <name evidence="3" type="ORF">JF539_09750</name>
</gene>
<dbReference type="PANTHER" id="PTHR13696">
    <property type="entry name" value="P-LOOP CONTAINING NUCLEOSIDE TRIPHOSPHATE HYDROLASE"/>
    <property type="match status" value="1"/>
</dbReference>
<dbReference type="InterPro" id="IPR002586">
    <property type="entry name" value="CobQ/CobB/MinD/ParA_Nub-bd_dom"/>
</dbReference>
<feature type="domain" description="CobQ/CobB/MinD/ParA nucleotide binding" evidence="2">
    <location>
        <begin position="14"/>
        <end position="153"/>
    </location>
</feature>
<dbReference type="Proteomes" id="UP000664096">
    <property type="component" value="Unassembled WGS sequence"/>
</dbReference>
<dbReference type="RefSeq" id="WP_207140092.1">
    <property type="nucleotide sequence ID" value="NZ_JAEKJZ010000001.1"/>
</dbReference>
<organism evidence="3 4">
    <name type="scientific">Roseibium aggregatum</name>
    <dbReference type="NCBI Taxonomy" id="187304"/>
    <lineage>
        <taxon>Bacteria</taxon>
        <taxon>Pseudomonadati</taxon>
        <taxon>Pseudomonadota</taxon>
        <taxon>Alphaproteobacteria</taxon>
        <taxon>Hyphomicrobiales</taxon>
        <taxon>Stappiaceae</taxon>
        <taxon>Roseibium</taxon>
    </lineage>
</organism>
<dbReference type="EMBL" id="JAEKJZ010000001">
    <property type="protein sequence ID" value="MBN9670620.1"/>
    <property type="molecule type" value="Genomic_DNA"/>
</dbReference>
<evidence type="ECO:0000313" key="4">
    <source>
        <dbReference type="Proteomes" id="UP000664096"/>
    </source>
</evidence>
<proteinExistence type="predicted"/>